<dbReference type="AlphaFoldDB" id="A0A852ZR58"/>
<dbReference type="SUPFAM" id="SSF52317">
    <property type="entry name" value="Class I glutamine amidotransferase-like"/>
    <property type="match status" value="1"/>
</dbReference>
<feature type="domain" description="Beta-galactosidase trimerisation" evidence="11">
    <location>
        <begin position="388"/>
        <end position="589"/>
    </location>
</feature>
<evidence type="ECO:0000256" key="7">
    <source>
        <dbReference type="PIRSR" id="PIRSR001084-1"/>
    </source>
</evidence>
<comment type="similarity">
    <text evidence="2 6">Belongs to the glycosyl hydrolase 42 family.</text>
</comment>
<evidence type="ECO:0000313" key="13">
    <source>
        <dbReference type="EMBL" id="NYI04883.1"/>
    </source>
</evidence>
<dbReference type="GO" id="GO:0046872">
    <property type="term" value="F:metal ion binding"/>
    <property type="evidence" value="ECO:0007669"/>
    <property type="project" value="UniProtKB-KW"/>
</dbReference>
<reference evidence="13 14" key="1">
    <citation type="submission" date="2020-07" db="EMBL/GenBank/DDBJ databases">
        <title>Sequencing the genomes of 1000 actinobacteria strains.</title>
        <authorList>
            <person name="Klenk H.-P."/>
        </authorList>
    </citation>
    <scope>NUCLEOTIDE SEQUENCE [LARGE SCALE GENOMIC DNA]</scope>
    <source>
        <strain evidence="13 14">DSM 42178</strain>
    </source>
</reference>
<feature type="binding site" evidence="8">
    <location>
        <position position="308"/>
    </location>
    <ligand>
        <name>substrate</name>
    </ligand>
</feature>
<dbReference type="EC" id="3.2.1.23" evidence="3 6"/>
<feature type="domain" description="Beta-galactosidase C-terminal" evidence="12">
    <location>
        <begin position="598"/>
        <end position="653"/>
    </location>
</feature>
<feature type="binding site" evidence="9">
    <location>
        <position position="150"/>
    </location>
    <ligand>
        <name>Zn(2+)</name>
        <dbReference type="ChEBI" id="CHEBI:29105"/>
    </ligand>
</feature>
<feature type="binding site" evidence="8">
    <location>
        <position position="103"/>
    </location>
    <ligand>
        <name>substrate</name>
    </ligand>
</feature>
<evidence type="ECO:0000256" key="8">
    <source>
        <dbReference type="PIRSR" id="PIRSR001084-2"/>
    </source>
</evidence>
<feature type="binding site" evidence="9">
    <location>
        <position position="107"/>
    </location>
    <ligand>
        <name>Zn(2+)</name>
        <dbReference type="ChEBI" id="CHEBI:29105"/>
    </ligand>
</feature>
<gene>
    <name evidence="13" type="ORF">FHU37_001826</name>
</gene>
<dbReference type="SUPFAM" id="SSF51445">
    <property type="entry name" value="(Trans)glycosidases"/>
    <property type="match status" value="1"/>
</dbReference>
<dbReference type="Gene3D" id="3.20.20.80">
    <property type="entry name" value="Glycosidases"/>
    <property type="match status" value="1"/>
</dbReference>
<evidence type="ECO:0000256" key="9">
    <source>
        <dbReference type="PIRSR" id="PIRSR001084-3"/>
    </source>
</evidence>
<evidence type="ECO:0000256" key="4">
    <source>
        <dbReference type="ARBA" id="ARBA00022801"/>
    </source>
</evidence>
<dbReference type="InterPro" id="IPR013780">
    <property type="entry name" value="Glyco_hydro_b"/>
</dbReference>
<dbReference type="Pfam" id="PF02449">
    <property type="entry name" value="Glyco_hydro_42"/>
    <property type="match status" value="1"/>
</dbReference>
<accession>A0A852ZR58</accession>
<dbReference type="InterPro" id="IPR013739">
    <property type="entry name" value="Beta_galactosidase_C"/>
</dbReference>
<dbReference type="Gene3D" id="2.60.40.1180">
    <property type="entry name" value="Golgi alpha-mannosidase II"/>
    <property type="match status" value="1"/>
</dbReference>
<dbReference type="EMBL" id="JACBZD010000001">
    <property type="protein sequence ID" value="NYI04883.1"/>
    <property type="molecule type" value="Genomic_DNA"/>
</dbReference>
<dbReference type="GO" id="GO:0006012">
    <property type="term" value="P:galactose metabolic process"/>
    <property type="evidence" value="ECO:0007669"/>
    <property type="project" value="InterPro"/>
</dbReference>
<evidence type="ECO:0000259" key="11">
    <source>
        <dbReference type="Pfam" id="PF08532"/>
    </source>
</evidence>
<dbReference type="GO" id="GO:0004565">
    <property type="term" value="F:beta-galactosidase activity"/>
    <property type="evidence" value="ECO:0007669"/>
    <property type="project" value="UniProtKB-EC"/>
</dbReference>
<evidence type="ECO:0000256" key="3">
    <source>
        <dbReference type="ARBA" id="ARBA00012756"/>
    </source>
</evidence>
<evidence type="ECO:0000259" key="10">
    <source>
        <dbReference type="Pfam" id="PF02449"/>
    </source>
</evidence>
<comment type="caution">
    <text evidence="13">The sequence shown here is derived from an EMBL/GenBank/DDBJ whole genome shotgun (WGS) entry which is preliminary data.</text>
</comment>
<name>A0A852ZR58_9ACTN</name>
<dbReference type="CDD" id="cd03143">
    <property type="entry name" value="A4_beta-galactosidase_middle_domain"/>
    <property type="match status" value="1"/>
</dbReference>
<keyword evidence="5 6" id="KW-0326">Glycosidase</keyword>
<organism evidence="13 14">
    <name type="scientific">Allostreptomyces psammosilenae</name>
    <dbReference type="NCBI Taxonomy" id="1892865"/>
    <lineage>
        <taxon>Bacteria</taxon>
        <taxon>Bacillati</taxon>
        <taxon>Actinomycetota</taxon>
        <taxon>Actinomycetes</taxon>
        <taxon>Kitasatosporales</taxon>
        <taxon>Streptomycetaceae</taxon>
        <taxon>Allostreptomyces</taxon>
    </lineage>
</organism>
<dbReference type="PANTHER" id="PTHR36447">
    <property type="entry name" value="BETA-GALACTOSIDASE GANA"/>
    <property type="match status" value="1"/>
</dbReference>
<feature type="active site" description="Proton donor" evidence="7">
    <location>
        <position position="142"/>
    </location>
</feature>
<dbReference type="PIRSF" id="PIRSF001084">
    <property type="entry name" value="B-galactosidase"/>
    <property type="match status" value="1"/>
</dbReference>
<sequence>MSFGGDYNPEQWPERVWDEDVALMREAGVDLVSVGIFSWALLQPGPDEFRFDWLDRVLDKLYAGGVRVSLATATASPPPWLTRAHPEMLPERADGTRLWPGGRQAFCPSSPVYREHALALTRAIAERYREHPGLAVWHVGNELGCHNAHCYCDVSAEAFRRWLRRRYGTVEELNRAWGTRFWSQAYGDFAEVLPPRQNPAIGNPTQALDFRRFSSDELLENYRLEKAVLREVTPHVPVTTNLMVADNVRDMDYWSWAGEMDVIANDHYLEAANPRAHQELAFSADLTRSLAGGRPWMLMEHSTSAVNWQPRNRAKDPGELRRNSLSHVARGADAVMFFQWRASLAGAEKYHSAMLPHAGTDTKVWRETVRLGGDLDRLAEVRGSTVRAEVAMVFDWQAWWAVELDSHPSVDVRYLDRLHDLYRSLWERGVTVDFVHPGADLDGYRLVLVPTLYTVANADAARLAEFVAAGGTALVTYFSGIVDENDHVRPGGYPGAYRELLGVRTEEFHPLLEGERVRLDDGTEADVWTEALHLAGAEAVTRYLDGPLPGTPAVTRHRHGDGTAWYVATRLAEEATDALVGRLLEEAGVTPAAPTRPGVEVVRRTGADAEYLFVLNHTDTPAEVPAEGAELLTGTPVTGTLTVPAGEAAVVRMIR</sequence>
<dbReference type="Pfam" id="PF08532">
    <property type="entry name" value="Glyco_hydro_42M"/>
    <property type="match status" value="1"/>
</dbReference>
<dbReference type="InterPro" id="IPR003476">
    <property type="entry name" value="Glyco_hydro_42"/>
</dbReference>
<evidence type="ECO:0000256" key="6">
    <source>
        <dbReference type="PIRNR" id="PIRNR001084"/>
    </source>
</evidence>
<keyword evidence="14" id="KW-1185">Reference proteome</keyword>
<proteinExistence type="inferred from homology"/>
<dbReference type="PANTHER" id="PTHR36447:SF1">
    <property type="entry name" value="BETA-GALACTOSIDASE GANA"/>
    <property type="match status" value="1"/>
</dbReference>
<keyword evidence="9" id="KW-0862">Zinc</keyword>
<dbReference type="InterPro" id="IPR017853">
    <property type="entry name" value="GH"/>
</dbReference>
<evidence type="ECO:0000256" key="5">
    <source>
        <dbReference type="ARBA" id="ARBA00023295"/>
    </source>
</evidence>
<evidence type="ECO:0000313" key="14">
    <source>
        <dbReference type="Proteomes" id="UP000567795"/>
    </source>
</evidence>
<dbReference type="Pfam" id="PF08533">
    <property type="entry name" value="Glyco_hydro_42C"/>
    <property type="match status" value="1"/>
</dbReference>
<keyword evidence="9" id="KW-0479">Metal-binding</keyword>
<dbReference type="InterPro" id="IPR029062">
    <property type="entry name" value="Class_I_gatase-like"/>
</dbReference>
<evidence type="ECO:0000259" key="12">
    <source>
        <dbReference type="Pfam" id="PF08533"/>
    </source>
</evidence>
<feature type="binding site" evidence="9">
    <location>
        <position position="152"/>
    </location>
    <ligand>
        <name>Zn(2+)</name>
        <dbReference type="ChEBI" id="CHEBI:29105"/>
    </ligand>
</feature>
<dbReference type="InterPro" id="IPR013738">
    <property type="entry name" value="Beta_galactosidase_Trimer"/>
</dbReference>
<dbReference type="InterPro" id="IPR013529">
    <property type="entry name" value="Glyco_hydro_42_N"/>
</dbReference>
<feature type="active site" description="Nucleophile" evidence="7">
    <location>
        <position position="300"/>
    </location>
</feature>
<evidence type="ECO:0000256" key="1">
    <source>
        <dbReference type="ARBA" id="ARBA00001412"/>
    </source>
</evidence>
<evidence type="ECO:0000256" key="2">
    <source>
        <dbReference type="ARBA" id="ARBA00005940"/>
    </source>
</evidence>
<dbReference type="Proteomes" id="UP000567795">
    <property type="component" value="Unassembled WGS sequence"/>
</dbReference>
<protein>
    <recommendedName>
        <fullName evidence="3 6">Beta-galactosidase</fullName>
        <shortName evidence="6">Beta-gal</shortName>
        <ecNumber evidence="3 6">3.2.1.23</ecNumber>
    </recommendedName>
</protein>
<feature type="domain" description="Glycoside hydrolase family 42 N-terminal" evidence="10">
    <location>
        <begin position="6"/>
        <end position="377"/>
    </location>
</feature>
<feature type="binding site" evidence="8">
    <location>
        <position position="141"/>
    </location>
    <ligand>
        <name>substrate</name>
    </ligand>
</feature>
<dbReference type="GO" id="GO:0009341">
    <property type="term" value="C:beta-galactosidase complex"/>
    <property type="evidence" value="ECO:0007669"/>
    <property type="project" value="InterPro"/>
</dbReference>
<comment type="catalytic activity">
    <reaction evidence="1 6">
        <text>Hydrolysis of terminal non-reducing beta-D-galactose residues in beta-D-galactosides.</text>
        <dbReference type="EC" id="3.2.1.23"/>
    </reaction>
</comment>
<keyword evidence="4 6" id="KW-0378">Hydrolase</keyword>
<dbReference type="Gene3D" id="3.40.50.880">
    <property type="match status" value="1"/>
</dbReference>